<dbReference type="Gene3D" id="2.40.50.140">
    <property type="entry name" value="Nucleic acid-binding proteins"/>
    <property type="match status" value="1"/>
</dbReference>
<feature type="region of interest" description="Disordered" evidence="1">
    <location>
        <begin position="187"/>
        <end position="374"/>
    </location>
</feature>
<dbReference type="GO" id="GO:0003676">
    <property type="term" value="F:nucleic acid binding"/>
    <property type="evidence" value="ECO:0007669"/>
    <property type="project" value="InterPro"/>
</dbReference>
<evidence type="ECO:0000313" key="4">
    <source>
        <dbReference type="Proteomes" id="UP000298416"/>
    </source>
</evidence>
<evidence type="ECO:0000313" key="3">
    <source>
        <dbReference type="EMBL" id="KAG6418859.1"/>
    </source>
</evidence>
<reference evidence="3" key="1">
    <citation type="submission" date="2018-01" db="EMBL/GenBank/DDBJ databases">
        <authorList>
            <person name="Mao J.F."/>
        </authorList>
    </citation>
    <scope>NUCLEOTIDE SEQUENCE</scope>
    <source>
        <strain evidence="3">Huo1</strain>
        <tissue evidence="3">Leaf</tissue>
    </source>
</reference>
<dbReference type="SUPFAM" id="SSF50249">
    <property type="entry name" value="Nucleic acid-binding proteins"/>
    <property type="match status" value="1"/>
</dbReference>
<evidence type="ECO:0000259" key="2">
    <source>
        <dbReference type="PROSITE" id="PS50126"/>
    </source>
</evidence>
<feature type="compositionally biased region" description="Basic and acidic residues" evidence="1">
    <location>
        <begin position="205"/>
        <end position="214"/>
    </location>
</feature>
<dbReference type="PROSITE" id="PS50126">
    <property type="entry name" value="S1"/>
    <property type="match status" value="1"/>
</dbReference>
<dbReference type="PANTHER" id="PTHR47600:SF1">
    <property type="entry name" value="NUCLEIC ACID-BINDING, OB-FOLD-LIKE PROTEIN"/>
    <property type="match status" value="1"/>
</dbReference>
<dbReference type="EMBL" id="PNBA02000007">
    <property type="protein sequence ID" value="KAG6418859.1"/>
    <property type="molecule type" value="Genomic_DNA"/>
</dbReference>
<feature type="compositionally biased region" description="Polar residues" evidence="1">
    <location>
        <begin position="329"/>
        <end position="362"/>
    </location>
</feature>
<proteinExistence type="predicted"/>
<gene>
    <name evidence="3" type="ORF">SASPL_121065</name>
</gene>
<evidence type="ECO:0000256" key="1">
    <source>
        <dbReference type="SAM" id="MobiDB-lite"/>
    </source>
</evidence>
<keyword evidence="4" id="KW-1185">Reference proteome</keyword>
<protein>
    <recommendedName>
        <fullName evidence="2">S1 motif domain-containing protein</fullName>
    </recommendedName>
</protein>
<dbReference type="InterPro" id="IPR012340">
    <property type="entry name" value="NA-bd_OB-fold"/>
</dbReference>
<dbReference type="SMART" id="SM00316">
    <property type="entry name" value="S1"/>
    <property type="match status" value="2"/>
</dbReference>
<feature type="region of interest" description="Disordered" evidence="1">
    <location>
        <begin position="789"/>
        <end position="809"/>
    </location>
</feature>
<dbReference type="Pfam" id="PF00575">
    <property type="entry name" value="S1"/>
    <property type="match status" value="1"/>
</dbReference>
<comment type="caution">
    <text evidence="3">The sequence shown here is derived from an EMBL/GenBank/DDBJ whole genome shotgun (WGS) entry which is preliminary data.</text>
</comment>
<organism evidence="3">
    <name type="scientific">Salvia splendens</name>
    <name type="common">Scarlet sage</name>
    <dbReference type="NCBI Taxonomy" id="180675"/>
    <lineage>
        <taxon>Eukaryota</taxon>
        <taxon>Viridiplantae</taxon>
        <taxon>Streptophyta</taxon>
        <taxon>Embryophyta</taxon>
        <taxon>Tracheophyta</taxon>
        <taxon>Spermatophyta</taxon>
        <taxon>Magnoliopsida</taxon>
        <taxon>eudicotyledons</taxon>
        <taxon>Gunneridae</taxon>
        <taxon>Pentapetalae</taxon>
        <taxon>asterids</taxon>
        <taxon>lamiids</taxon>
        <taxon>Lamiales</taxon>
        <taxon>Lamiaceae</taxon>
        <taxon>Nepetoideae</taxon>
        <taxon>Mentheae</taxon>
        <taxon>Salviinae</taxon>
        <taxon>Salvia</taxon>
        <taxon>Salvia subgen. Calosphace</taxon>
        <taxon>core Calosphace</taxon>
    </lineage>
</organism>
<reference evidence="3" key="2">
    <citation type="submission" date="2020-08" db="EMBL/GenBank/DDBJ databases">
        <title>Plant Genome Project.</title>
        <authorList>
            <person name="Zhang R.-G."/>
        </authorList>
    </citation>
    <scope>NUCLEOTIDE SEQUENCE</scope>
    <source>
        <strain evidence="3">Huo1</strain>
        <tissue evidence="3">Leaf</tissue>
    </source>
</reference>
<feature type="compositionally biased region" description="Polar residues" evidence="1">
    <location>
        <begin position="284"/>
        <end position="298"/>
    </location>
</feature>
<sequence length="829" mass="92909">MTNIGVVITNVRSVVEIWPWLDLGFGQYHCTAITLSHHSSTMDSFTLSTTANSTSLSSIQFFSQPVYHAKKSGILNFPGRKPKKFWVSASRDEPQLDDWDRMELKFGRMIGEDPKITLAKIMGRKSNPDVSYLEIEKLLDKKKGRALDEGVEEIPFDFPGQKKSVKFVQGLNLVRPVLKKGSKFEETAKPVETSAKSPISRPMKKASEASEDTKSSIPDVILRKPRSFNEDDGASGSTRFGMRPNLSLRMGNEPQKERFSDITLLRKPEPLTSGSEVGEEDSRPNSTGLVENSSTEGSGSAPLLKKPELMKLNSNAEANHDSPKEHTELGSNDVMTENRTDVSNSDNRQATTNTINQNWFHETNQDESGSDEGLGKELQADMRSGGQTFTSDELPISTHAVSIDTILIGKPERLDPAVKPADQKIRNEAVPINPDSLGNPADLENFIASSPIKEREEDDWTRVEQLVKNGEREEVELTSANTRGFVVSFGSLIGFLPYRNLAARWKFLAFESWLRRKGLDPSLYRQNLAIIGKYEASRVMDSPESVKSLEIDSKTGEALTQDVKLEDLLMLYDQEKLKFLSSFVGQRIYVGVVSADRNSRRLIFSIKPKEKEELVEKKRELMARLSVGDIVKCCIKKITYFGVFVEVEGVSALIHQTEVSWDATLDPISYFKVGQIVDAKVHQLDFSLERIFLSLKEIMPDPLMETLEAVVGDQNTLDGRLEVAEANSEWVEVESLMKELRQIDGIQSVSKGRYFLSPGLAPTFQVYMASMFERQYKLLARAGNQVQEDNSMKKHDLQTGNGGNLFEQRGAESCYPDLHQQGGLNEQRR</sequence>
<dbReference type="PANTHER" id="PTHR47600">
    <property type="entry name" value="NUCLEIC ACID-BINDING, OB-FOLD-LIKE PROTEIN"/>
    <property type="match status" value="1"/>
</dbReference>
<dbReference type="Proteomes" id="UP000298416">
    <property type="component" value="Unassembled WGS sequence"/>
</dbReference>
<feature type="compositionally biased region" description="Basic and acidic residues" evidence="1">
    <location>
        <begin position="318"/>
        <end position="328"/>
    </location>
</feature>
<name>A0A8X8ZWV5_SALSN</name>
<dbReference type="AlphaFoldDB" id="A0A8X8ZWV5"/>
<feature type="domain" description="S1 motif" evidence="2">
    <location>
        <begin position="628"/>
        <end position="696"/>
    </location>
</feature>
<accession>A0A8X8ZWV5</accession>
<dbReference type="InterPro" id="IPR003029">
    <property type="entry name" value="S1_domain"/>
</dbReference>
<feature type="compositionally biased region" description="Basic and acidic residues" evidence="1">
    <location>
        <begin position="254"/>
        <end position="269"/>
    </location>
</feature>